<proteinExistence type="predicted"/>
<protein>
    <submittedName>
        <fullName evidence="1">Molybdopterin biosynthesis enzyme</fullName>
    </submittedName>
</protein>
<gene>
    <name evidence="1" type="ORF">HNQ39_003802</name>
</gene>
<dbReference type="Proteomes" id="UP000520814">
    <property type="component" value="Unassembled WGS sequence"/>
</dbReference>
<dbReference type="RefSeq" id="WP_184200080.1">
    <property type="nucleotide sequence ID" value="NZ_JACHGW010000003.1"/>
</dbReference>
<comment type="caution">
    <text evidence="1">The sequence shown here is derived from an EMBL/GenBank/DDBJ whole genome shotgun (WGS) entry which is preliminary data.</text>
</comment>
<accession>A0A7W9W8V6</accession>
<evidence type="ECO:0000313" key="2">
    <source>
        <dbReference type="Proteomes" id="UP000520814"/>
    </source>
</evidence>
<reference evidence="1 2" key="1">
    <citation type="submission" date="2020-08" db="EMBL/GenBank/DDBJ databases">
        <title>Genomic Encyclopedia of Type Strains, Phase IV (KMG-IV): sequencing the most valuable type-strain genomes for metagenomic binning, comparative biology and taxonomic classification.</title>
        <authorList>
            <person name="Goeker M."/>
        </authorList>
    </citation>
    <scope>NUCLEOTIDE SEQUENCE [LARGE SCALE GENOMIC DNA]</scope>
    <source>
        <strain evidence="1 2">DSM 23562</strain>
    </source>
</reference>
<sequence>MSSEVASSIQEKVNEYSVLVAPVEHALRELQLARGMLRARAEDEILALSPALAAISETLGISVLDLLLSKDREAFLREAVEHAALPVDVIRDRILAAAGAGGGEQLKALGLPETPTS</sequence>
<organism evidence="1 2">
    <name type="scientific">Armatimonas rosea</name>
    <dbReference type="NCBI Taxonomy" id="685828"/>
    <lineage>
        <taxon>Bacteria</taxon>
        <taxon>Bacillati</taxon>
        <taxon>Armatimonadota</taxon>
        <taxon>Armatimonadia</taxon>
        <taxon>Armatimonadales</taxon>
        <taxon>Armatimonadaceae</taxon>
        <taxon>Armatimonas</taxon>
    </lineage>
</organism>
<evidence type="ECO:0000313" key="1">
    <source>
        <dbReference type="EMBL" id="MBB6051992.1"/>
    </source>
</evidence>
<name>A0A7W9W8V6_ARMRO</name>
<dbReference type="EMBL" id="JACHGW010000003">
    <property type="protein sequence ID" value="MBB6051992.1"/>
    <property type="molecule type" value="Genomic_DNA"/>
</dbReference>
<dbReference type="AlphaFoldDB" id="A0A7W9W8V6"/>
<keyword evidence="2" id="KW-1185">Reference proteome</keyword>